<keyword evidence="4" id="KW-1185">Reference proteome</keyword>
<dbReference type="Pfam" id="PF05016">
    <property type="entry name" value="ParE_toxin"/>
    <property type="match status" value="1"/>
</dbReference>
<proteinExistence type="inferred from homology"/>
<accession>A0A516Q2S0</accession>
<name>A0A516Q2S0_9ACTN</name>
<dbReference type="Gene3D" id="3.30.2310.20">
    <property type="entry name" value="RelE-like"/>
    <property type="match status" value="1"/>
</dbReference>
<keyword evidence="2" id="KW-1277">Toxin-antitoxin system</keyword>
<dbReference type="RefSeq" id="WP_143987682.1">
    <property type="nucleotide sequence ID" value="NZ_CP041692.1"/>
</dbReference>
<dbReference type="OrthoDB" id="9814952at2"/>
<dbReference type="InterPro" id="IPR035093">
    <property type="entry name" value="RelE/ParE_toxin_dom_sf"/>
</dbReference>
<dbReference type="KEGG" id="mik:FOE78_19030"/>
<dbReference type="EMBL" id="CP041692">
    <property type="protein sequence ID" value="QDP97725.1"/>
    <property type="molecule type" value="Genomic_DNA"/>
</dbReference>
<evidence type="ECO:0000256" key="1">
    <source>
        <dbReference type="ARBA" id="ARBA00006226"/>
    </source>
</evidence>
<dbReference type="Proteomes" id="UP000319263">
    <property type="component" value="Chromosome"/>
</dbReference>
<sequence>MGRPFMTGRVHYTPEALQQLDELDQWITENGSAAVARSFVSAVMDHCESIPMFPRAGRIRPDVRAGIHTTTFRKRTTIAYEVDDSSGKVVINILGVFHGGQDWENWLRSDSAETDGV</sequence>
<protein>
    <submittedName>
        <fullName evidence="3">Type II toxin-antitoxin system RelE/ParE family toxin</fullName>
    </submittedName>
</protein>
<dbReference type="InterPro" id="IPR007712">
    <property type="entry name" value="RelE/ParE_toxin"/>
</dbReference>
<reference evidence="3 4" key="1">
    <citation type="submission" date="2019-07" db="EMBL/GenBank/DDBJ databases">
        <title>Microlunatus dokdonensis sp. nov. isolated from the rhizospheric soil of the wild plant Elymus tsukushiensis.</title>
        <authorList>
            <person name="Ghim S.-Y."/>
            <person name="Hwang Y.-J."/>
            <person name="Son J.-S."/>
            <person name="Shin J.-H."/>
        </authorList>
    </citation>
    <scope>NUCLEOTIDE SEQUENCE [LARGE SCALE GENOMIC DNA]</scope>
    <source>
        <strain evidence="3 4">KUDC0627</strain>
    </source>
</reference>
<organism evidence="3 4">
    <name type="scientific">Microlunatus elymi</name>
    <dbReference type="NCBI Taxonomy" id="2596828"/>
    <lineage>
        <taxon>Bacteria</taxon>
        <taxon>Bacillati</taxon>
        <taxon>Actinomycetota</taxon>
        <taxon>Actinomycetes</taxon>
        <taxon>Propionibacteriales</taxon>
        <taxon>Propionibacteriaceae</taxon>
        <taxon>Microlunatus</taxon>
    </lineage>
</organism>
<dbReference type="AlphaFoldDB" id="A0A516Q2S0"/>
<evidence type="ECO:0000313" key="3">
    <source>
        <dbReference type="EMBL" id="QDP97725.1"/>
    </source>
</evidence>
<comment type="similarity">
    <text evidence="1">Belongs to the RelE toxin family.</text>
</comment>
<gene>
    <name evidence="3" type="ORF">FOE78_19030</name>
</gene>
<evidence type="ECO:0000256" key="2">
    <source>
        <dbReference type="ARBA" id="ARBA00022649"/>
    </source>
</evidence>
<dbReference type="InterPro" id="IPR051803">
    <property type="entry name" value="TA_system_RelE-like_toxin"/>
</dbReference>
<dbReference type="PANTHER" id="PTHR33755">
    <property type="entry name" value="TOXIN PARE1-RELATED"/>
    <property type="match status" value="1"/>
</dbReference>
<dbReference type="PANTHER" id="PTHR33755:SF6">
    <property type="entry name" value="PLASMID STABILIZATION SYSTEM PROTEIN"/>
    <property type="match status" value="1"/>
</dbReference>
<evidence type="ECO:0000313" key="4">
    <source>
        <dbReference type="Proteomes" id="UP000319263"/>
    </source>
</evidence>